<gene>
    <name evidence="1" type="primary">Cre-sri-21</name>
    <name evidence="1" type="ORF">CRE_08780</name>
</gene>
<dbReference type="EMBL" id="DS268409">
    <property type="protein sequence ID" value="EFO95240.1"/>
    <property type="molecule type" value="Genomic_DNA"/>
</dbReference>
<proteinExistence type="predicted"/>
<reference evidence="1" key="1">
    <citation type="submission" date="2007-07" db="EMBL/GenBank/DDBJ databases">
        <title>PCAP assembly of the Caenorhabditis remanei genome.</title>
        <authorList>
            <consortium name="The Caenorhabditis remanei Sequencing Consortium"/>
            <person name="Wilson R.K."/>
        </authorList>
    </citation>
    <scope>NUCLEOTIDE SEQUENCE [LARGE SCALE GENOMIC DNA]</scope>
    <source>
        <strain evidence="1">PB4641</strain>
    </source>
</reference>
<dbReference type="PANTHER" id="PTHR45830:SF18">
    <property type="entry name" value="SERPENTINE RECEPTOR, CLASS I"/>
    <property type="match status" value="1"/>
</dbReference>
<dbReference type="eggNOG" id="ENOG502R687">
    <property type="taxonomic scope" value="Eukaryota"/>
</dbReference>
<keyword evidence="2" id="KW-1185">Reference proteome</keyword>
<dbReference type="SUPFAM" id="SSF81321">
    <property type="entry name" value="Family A G protein-coupled receptor-like"/>
    <property type="match status" value="1"/>
</dbReference>
<name>E3LHH1_CAERE</name>
<accession>E3LHH1</accession>
<dbReference type="HOGENOM" id="CLU_067919_1_0_1"/>
<dbReference type="PANTHER" id="PTHR45830">
    <property type="entry name" value="SERPENTINE RECEPTOR, CLASS I"/>
    <property type="match status" value="1"/>
</dbReference>
<dbReference type="Gene3D" id="1.20.1070.10">
    <property type="entry name" value="Rhodopsin 7-helix transmembrane proteins"/>
    <property type="match status" value="1"/>
</dbReference>
<dbReference type="FunCoup" id="E3LHH1">
    <property type="interactions" value="3"/>
</dbReference>
<dbReference type="OrthoDB" id="5845382at2759"/>
<evidence type="ECO:0000313" key="1">
    <source>
        <dbReference type="EMBL" id="EFO95240.1"/>
    </source>
</evidence>
<dbReference type="Pfam" id="PF10327">
    <property type="entry name" value="7TM_GPCR_Sri"/>
    <property type="match status" value="1"/>
</dbReference>
<dbReference type="OMA" id="ALTMCFV"/>
<organism evidence="2">
    <name type="scientific">Caenorhabditis remanei</name>
    <name type="common">Caenorhabditis vulgaris</name>
    <dbReference type="NCBI Taxonomy" id="31234"/>
    <lineage>
        <taxon>Eukaryota</taxon>
        <taxon>Metazoa</taxon>
        <taxon>Ecdysozoa</taxon>
        <taxon>Nematoda</taxon>
        <taxon>Chromadorea</taxon>
        <taxon>Rhabditida</taxon>
        <taxon>Rhabditina</taxon>
        <taxon>Rhabditomorpha</taxon>
        <taxon>Rhabditoidea</taxon>
        <taxon>Rhabditidae</taxon>
        <taxon>Peloderinae</taxon>
        <taxon>Caenorhabditis</taxon>
    </lineage>
</organism>
<evidence type="ECO:0000313" key="2">
    <source>
        <dbReference type="Proteomes" id="UP000008281"/>
    </source>
</evidence>
<sequence>MTIKVSFETPYWLINFYHTITILSIAINSLGIYFIRFQSGKIDNFKYFLLWFAICNLLSDFVMFFLTQPIPLLPIWAGYIHGPFWSVFRIGTHVSSVIGSIILGQQAAALTMCFVRKYQAISKLDCQNEISNNWLICVACLTQSLVGFWVTLYYFAGIDRATALNYIKLNYPNLLEKFIELEDFQLYLKNEITSWFILAAGVMTVVFTAIIIFCTARMFGLLRNLENQVSPVHLKKHKTAVSSLIAQLFTSPVAFLPPVASGFLLSLECEHIQVISWILLAMTSCHGTINCSVMILTCPPYRTFVKNKMMSSFGKKRTELS</sequence>
<dbReference type="Proteomes" id="UP000008281">
    <property type="component" value="Unassembled WGS sequence"/>
</dbReference>
<dbReference type="InterPro" id="IPR019429">
    <property type="entry name" value="7TM_GPCR_serpentine_rcpt_Sri"/>
</dbReference>
<dbReference type="AlphaFoldDB" id="E3LHH1"/>
<protein>
    <submittedName>
        <fullName evidence="1">CRE-SRI-21 protein</fullName>
    </submittedName>
</protein>